<dbReference type="CDD" id="cd01745">
    <property type="entry name" value="GATase1_2"/>
    <property type="match status" value="1"/>
</dbReference>
<dbReference type="InterPro" id="IPR011697">
    <property type="entry name" value="Peptidase_C26"/>
</dbReference>
<comment type="catalytic activity">
    <reaction evidence="2">
        <text>4-(gamma-L-glutamylamino)butanoate + H2O = 4-aminobutanoate + L-glutamate</text>
        <dbReference type="Rhea" id="RHEA:19737"/>
        <dbReference type="ChEBI" id="CHEBI:15377"/>
        <dbReference type="ChEBI" id="CHEBI:29985"/>
        <dbReference type="ChEBI" id="CHEBI:58800"/>
        <dbReference type="ChEBI" id="CHEBI:59888"/>
        <dbReference type="EC" id="3.5.1.94"/>
    </reaction>
</comment>
<comment type="pathway">
    <text evidence="4">Amine and polyamine degradation; putrescine degradation; 4-aminobutanoate from putrescine: step 4/4.</text>
</comment>
<dbReference type="EC" id="3.5.1.94" evidence="5"/>
<comment type="caution">
    <text evidence="6">The sequence shown here is derived from an EMBL/GenBank/DDBJ whole genome shotgun (WGS) entry which is preliminary data.</text>
</comment>
<dbReference type="InterPro" id="IPR029062">
    <property type="entry name" value="Class_I_gatase-like"/>
</dbReference>
<keyword evidence="7" id="KW-1185">Reference proteome</keyword>
<comment type="similarity">
    <text evidence="1">Belongs to the peptidase C26 family.</text>
</comment>
<dbReference type="SUPFAM" id="SSF52317">
    <property type="entry name" value="Class I glutamine amidotransferase-like"/>
    <property type="match status" value="1"/>
</dbReference>
<keyword evidence="6" id="KW-0378">Hydrolase</keyword>
<evidence type="ECO:0000256" key="2">
    <source>
        <dbReference type="ARBA" id="ARBA00052718"/>
    </source>
</evidence>
<sequence>METLVSKPLIGVMMCQINYQGHPTLTVHNKYLDAILQAGGIPVALPHGLMSAAGLLDNALDRLDGILLTGSPSNIEPHHYGESGDEAYADPGRDSLAFALIDAVTARKMPLLAICRGLQELVVATGGTLHRQLHLLGSYQEHREDEALPLDQQYAPCHEVWIEAGGLLSELVGDSEQFCVNSLHQQGIRTPGPPLRVEARAADGLIEAVSLRQHPFALAVQWHPEWQSETSALSRRLFDGFIHACGRYQKETGL</sequence>
<dbReference type="NCBIfam" id="NF008471">
    <property type="entry name" value="PRK11366.1"/>
    <property type="match status" value="1"/>
</dbReference>
<dbReference type="FunFam" id="3.40.50.880:FF:000030">
    <property type="entry name" value="Gamma-glutamyl-gamma-aminobutyrate hydrolase PuuD"/>
    <property type="match status" value="1"/>
</dbReference>
<dbReference type="InterPro" id="IPR044668">
    <property type="entry name" value="PuuD-like"/>
</dbReference>
<evidence type="ECO:0000256" key="1">
    <source>
        <dbReference type="ARBA" id="ARBA00011083"/>
    </source>
</evidence>
<gene>
    <name evidence="6" type="ORF">BG55_12100</name>
</gene>
<dbReference type="Gene3D" id="3.40.50.880">
    <property type="match status" value="1"/>
</dbReference>
<organism evidence="6 7">
    <name type="scientific">Erwinia mallotivora</name>
    <dbReference type="NCBI Taxonomy" id="69222"/>
    <lineage>
        <taxon>Bacteria</taxon>
        <taxon>Pseudomonadati</taxon>
        <taxon>Pseudomonadota</taxon>
        <taxon>Gammaproteobacteria</taxon>
        <taxon>Enterobacterales</taxon>
        <taxon>Erwiniaceae</taxon>
        <taxon>Erwinia</taxon>
    </lineage>
</organism>
<dbReference type="EMBL" id="JFHN01000050">
    <property type="protein sequence ID" value="EXU75186.1"/>
    <property type="molecule type" value="Genomic_DNA"/>
</dbReference>
<dbReference type="AlphaFoldDB" id="A0A014M050"/>
<comment type="function">
    <text evidence="3">Involved in the breakdown of putrescine via hydrolysis of the gamma-glutamyl linkage of gamma-glutamyl-gamma-aminobutyrate.</text>
</comment>
<reference evidence="6 7" key="1">
    <citation type="submission" date="2014-02" db="EMBL/GenBank/DDBJ databases">
        <title>Draft genome of Erwinia mallotivora strain BT-MARDI, a papaya dieback pathogen.</title>
        <authorList>
            <person name="Redzuan R."/>
            <person name="Abu Bakar N."/>
            <person name="Badrun R."/>
            <person name="Mohd Raih M.F."/>
            <person name="Rozano L."/>
            <person name="Mat Amin N."/>
        </authorList>
    </citation>
    <scope>NUCLEOTIDE SEQUENCE [LARGE SCALE GENOMIC DNA]</scope>
    <source>
        <strain evidence="6 7">BT-MARDI</strain>
    </source>
</reference>
<evidence type="ECO:0000313" key="6">
    <source>
        <dbReference type="EMBL" id="EXU75186.1"/>
    </source>
</evidence>
<dbReference type="GO" id="GO:0033969">
    <property type="term" value="F:gamma-glutamyl-gamma-aminobutyrate hydrolase activity"/>
    <property type="evidence" value="ECO:0007669"/>
    <property type="project" value="UniProtKB-EC"/>
</dbReference>
<dbReference type="RefSeq" id="WP_034937681.1">
    <property type="nucleotide sequence ID" value="NZ_JFHN01000050.1"/>
</dbReference>
<accession>A0A014M050</accession>
<dbReference type="PANTHER" id="PTHR43235">
    <property type="entry name" value="GLUTAMINE AMIDOTRANSFERASE PB2B2.05-RELATED"/>
    <property type="match status" value="1"/>
</dbReference>
<dbReference type="GO" id="GO:0005829">
    <property type="term" value="C:cytosol"/>
    <property type="evidence" value="ECO:0007669"/>
    <property type="project" value="TreeGrafter"/>
</dbReference>
<dbReference type="GO" id="GO:0006598">
    <property type="term" value="P:polyamine catabolic process"/>
    <property type="evidence" value="ECO:0007669"/>
    <property type="project" value="TreeGrafter"/>
</dbReference>
<protein>
    <recommendedName>
        <fullName evidence="5">gamma-glutamyl-gamma-aminobutyrate hydrolase</fullName>
        <ecNumber evidence="5">3.5.1.94</ecNumber>
    </recommendedName>
</protein>
<name>A0A014M050_9GAMM</name>
<proteinExistence type="inferred from homology"/>
<dbReference type="PANTHER" id="PTHR43235:SF1">
    <property type="entry name" value="GLUTAMINE AMIDOTRANSFERASE PB2B2.05-RELATED"/>
    <property type="match status" value="1"/>
</dbReference>
<evidence type="ECO:0000256" key="4">
    <source>
        <dbReference type="ARBA" id="ARBA00060634"/>
    </source>
</evidence>
<dbReference type="STRING" id="69222.BG55_12100"/>
<dbReference type="PATRIC" id="fig|69222.5.peg.2493"/>
<evidence type="ECO:0000313" key="7">
    <source>
        <dbReference type="Proteomes" id="UP000019918"/>
    </source>
</evidence>
<evidence type="ECO:0000256" key="3">
    <source>
        <dbReference type="ARBA" id="ARBA00055068"/>
    </source>
</evidence>
<dbReference type="Proteomes" id="UP000019918">
    <property type="component" value="Unassembled WGS sequence"/>
</dbReference>
<dbReference type="PROSITE" id="PS51273">
    <property type="entry name" value="GATASE_TYPE_1"/>
    <property type="match status" value="1"/>
</dbReference>
<dbReference type="OrthoDB" id="9813383at2"/>
<evidence type="ECO:0000256" key="5">
    <source>
        <dbReference type="ARBA" id="ARBA00066788"/>
    </source>
</evidence>
<dbReference type="Pfam" id="PF07722">
    <property type="entry name" value="Peptidase_C26"/>
    <property type="match status" value="1"/>
</dbReference>